<dbReference type="Proteomes" id="UP000324222">
    <property type="component" value="Unassembled WGS sequence"/>
</dbReference>
<name>A0A5B7IQR8_PORTR</name>
<gene>
    <name evidence="2" type="ORF">E2C01_079492</name>
</gene>
<evidence type="ECO:0000313" key="3">
    <source>
        <dbReference type="Proteomes" id="UP000324222"/>
    </source>
</evidence>
<evidence type="ECO:0000256" key="1">
    <source>
        <dbReference type="SAM" id="MobiDB-lite"/>
    </source>
</evidence>
<protein>
    <recommendedName>
        <fullName evidence="4">Reverse transcriptase zinc-binding domain-containing protein</fullName>
    </recommendedName>
</protein>
<comment type="caution">
    <text evidence="2">The sequence shown here is derived from an EMBL/GenBank/DDBJ whole genome shotgun (WGS) entry which is preliminary data.</text>
</comment>
<reference evidence="2 3" key="1">
    <citation type="submission" date="2019-05" db="EMBL/GenBank/DDBJ databases">
        <title>Another draft genome of Portunus trituberculatus and its Hox gene families provides insights of decapod evolution.</title>
        <authorList>
            <person name="Jeong J.-H."/>
            <person name="Song I."/>
            <person name="Kim S."/>
            <person name="Choi T."/>
            <person name="Kim D."/>
            <person name="Ryu S."/>
            <person name="Kim W."/>
        </authorList>
    </citation>
    <scope>NUCLEOTIDE SEQUENCE [LARGE SCALE GENOMIC DNA]</scope>
    <source>
        <tissue evidence="2">Muscle</tissue>
    </source>
</reference>
<evidence type="ECO:0008006" key="4">
    <source>
        <dbReference type="Google" id="ProtNLM"/>
    </source>
</evidence>
<keyword evidence="3" id="KW-1185">Reference proteome</keyword>
<feature type="region of interest" description="Disordered" evidence="1">
    <location>
        <begin position="138"/>
        <end position="161"/>
    </location>
</feature>
<feature type="compositionally biased region" description="Basic and acidic residues" evidence="1">
    <location>
        <begin position="147"/>
        <end position="161"/>
    </location>
</feature>
<evidence type="ECO:0000313" key="2">
    <source>
        <dbReference type="EMBL" id="MPC84743.1"/>
    </source>
</evidence>
<dbReference type="AlphaFoldDB" id="A0A5B7IQR8"/>
<proteinExistence type="predicted"/>
<sequence length="161" mass="18155">MTYCVETYLKARGAGEDERRYKIQTVSQSREGAQGKSAIARLRLGHTTLSVHLHRLRLPRDQFCPWCRTTAEAMEHFLLQCPRFRSTYCTTLTASRPGHHKTRSVHPLGGLRSPPLVAACCPSPYLCLFEQSRPATTPVIPTQDYPSAHKDPKEDTKIYGS</sequence>
<accession>A0A5B7IQR8</accession>
<dbReference type="EMBL" id="VSRR010066315">
    <property type="protein sequence ID" value="MPC84743.1"/>
    <property type="molecule type" value="Genomic_DNA"/>
</dbReference>
<organism evidence="2 3">
    <name type="scientific">Portunus trituberculatus</name>
    <name type="common">Swimming crab</name>
    <name type="synonym">Neptunus trituberculatus</name>
    <dbReference type="NCBI Taxonomy" id="210409"/>
    <lineage>
        <taxon>Eukaryota</taxon>
        <taxon>Metazoa</taxon>
        <taxon>Ecdysozoa</taxon>
        <taxon>Arthropoda</taxon>
        <taxon>Crustacea</taxon>
        <taxon>Multicrustacea</taxon>
        <taxon>Malacostraca</taxon>
        <taxon>Eumalacostraca</taxon>
        <taxon>Eucarida</taxon>
        <taxon>Decapoda</taxon>
        <taxon>Pleocyemata</taxon>
        <taxon>Brachyura</taxon>
        <taxon>Eubrachyura</taxon>
        <taxon>Portunoidea</taxon>
        <taxon>Portunidae</taxon>
        <taxon>Portuninae</taxon>
        <taxon>Portunus</taxon>
    </lineage>
</organism>